<dbReference type="InterPro" id="IPR052733">
    <property type="entry name" value="Chloroplast_QOR"/>
</dbReference>
<dbReference type="InterPro" id="IPR011032">
    <property type="entry name" value="GroES-like_sf"/>
</dbReference>
<dbReference type="SMART" id="SM00829">
    <property type="entry name" value="PKS_ER"/>
    <property type="match status" value="1"/>
</dbReference>
<dbReference type="Proteomes" id="UP000547209">
    <property type="component" value="Unassembled WGS sequence"/>
</dbReference>
<dbReference type="SUPFAM" id="SSF51735">
    <property type="entry name" value="NAD(P)-binding Rossmann-fold domains"/>
    <property type="match status" value="1"/>
</dbReference>
<dbReference type="InterPro" id="IPR013154">
    <property type="entry name" value="ADH-like_N"/>
</dbReference>
<dbReference type="EMBL" id="JACJVP010000001">
    <property type="protein sequence ID" value="MBB6669490.1"/>
    <property type="molecule type" value="Genomic_DNA"/>
</dbReference>
<gene>
    <name evidence="2" type="ORF">H7C19_02195</name>
</gene>
<feature type="domain" description="Enoyl reductase (ER)" evidence="1">
    <location>
        <begin position="10"/>
        <end position="300"/>
    </location>
</feature>
<dbReference type="InterPro" id="IPR013149">
    <property type="entry name" value="ADH-like_C"/>
</dbReference>
<dbReference type="Pfam" id="PF08240">
    <property type="entry name" value="ADH_N"/>
    <property type="match status" value="1"/>
</dbReference>
<dbReference type="InterPro" id="IPR036291">
    <property type="entry name" value="NAD(P)-bd_dom_sf"/>
</dbReference>
<dbReference type="InterPro" id="IPR020843">
    <property type="entry name" value="ER"/>
</dbReference>
<keyword evidence="3" id="KW-1185">Reference proteome</keyword>
<dbReference type="CDD" id="cd08267">
    <property type="entry name" value="MDR1"/>
    <property type="match status" value="1"/>
</dbReference>
<dbReference type="PANTHER" id="PTHR44013:SF1">
    <property type="entry name" value="ZINC-TYPE ALCOHOL DEHYDROGENASE-LIKE PROTEIN C16A3.02C"/>
    <property type="match status" value="1"/>
</dbReference>
<proteinExistence type="predicted"/>
<protein>
    <submittedName>
        <fullName evidence="2">NAD(P)-dependent alcohol dehydrogenase</fullName>
    </submittedName>
</protein>
<evidence type="ECO:0000259" key="1">
    <source>
        <dbReference type="SMART" id="SM00829"/>
    </source>
</evidence>
<dbReference type="SUPFAM" id="SSF50129">
    <property type="entry name" value="GroES-like"/>
    <property type="match status" value="1"/>
</dbReference>
<organism evidence="2 3">
    <name type="scientific">Cohnella nanjingensis</name>
    <dbReference type="NCBI Taxonomy" id="1387779"/>
    <lineage>
        <taxon>Bacteria</taxon>
        <taxon>Bacillati</taxon>
        <taxon>Bacillota</taxon>
        <taxon>Bacilli</taxon>
        <taxon>Bacillales</taxon>
        <taxon>Paenibacillaceae</taxon>
        <taxon>Cohnella</taxon>
    </lineage>
</organism>
<accession>A0A7X0VD18</accession>
<evidence type="ECO:0000313" key="3">
    <source>
        <dbReference type="Proteomes" id="UP000547209"/>
    </source>
</evidence>
<dbReference type="GO" id="GO:0016491">
    <property type="term" value="F:oxidoreductase activity"/>
    <property type="evidence" value="ECO:0007669"/>
    <property type="project" value="InterPro"/>
</dbReference>
<dbReference type="Pfam" id="PF00107">
    <property type="entry name" value="ADH_zinc_N"/>
    <property type="match status" value="1"/>
</dbReference>
<comment type="caution">
    <text evidence="2">The sequence shown here is derived from an EMBL/GenBank/DDBJ whole genome shotgun (WGS) entry which is preliminary data.</text>
</comment>
<dbReference type="PANTHER" id="PTHR44013">
    <property type="entry name" value="ZINC-TYPE ALCOHOL DEHYDROGENASE-LIKE PROTEIN C16A3.02C"/>
    <property type="match status" value="1"/>
</dbReference>
<name>A0A7X0VD18_9BACL</name>
<dbReference type="AlphaFoldDB" id="A0A7X0VD18"/>
<dbReference type="Pfam" id="PF13602">
    <property type="entry name" value="ADH_zinc_N_2"/>
    <property type="match status" value="1"/>
</dbReference>
<dbReference type="Gene3D" id="3.40.50.720">
    <property type="entry name" value="NAD(P)-binding Rossmann-like Domain"/>
    <property type="match status" value="1"/>
</dbReference>
<evidence type="ECO:0000313" key="2">
    <source>
        <dbReference type="EMBL" id="MBB6669490.1"/>
    </source>
</evidence>
<reference evidence="2 3" key="1">
    <citation type="submission" date="2020-08" db="EMBL/GenBank/DDBJ databases">
        <title>Cohnella phylogeny.</title>
        <authorList>
            <person name="Dunlap C."/>
        </authorList>
    </citation>
    <scope>NUCLEOTIDE SEQUENCE [LARGE SCALE GENOMIC DNA]</scope>
    <source>
        <strain evidence="2 3">DSM 28246</strain>
    </source>
</reference>
<sequence length="306" mass="33277">MRAMVCTKYGSPDFVKLQEVEKPVPKDREVRVKVYATTVATGDCRVRSFNSPFLYWIPMRLFLGILRPRQSILGVELAGEVEAVGQGVKRFKKGDRVYALTGMRFGAHAEYACVPEDGVISLQPTNMTYEEAVAIPFGGTTAIYFLRKGQIRNGLKVLIYGASGSVGTAAVQLAKHFGAHVTGVCSGVNADLVRSLGADQVIDYAKEDYAEAGVLYDLIFDTIGKSSKSKGKKALAPNGRYVSVVGQGIVKTSAEDLAFLQSLIEAGELQAVIDRRYPLDRIPDAYRYVETGRKKGNVVVTVAHEG</sequence>
<dbReference type="Gene3D" id="3.90.180.10">
    <property type="entry name" value="Medium-chain alcohol dehydrogenases, catalytic domain"/>
    <property type="match status" value="1"/>
</dbReference>
<dbReference type="RefSeq" id="WP_185140895.1">
    <property type="nucleotide sequence ID" value="NZ_JACJVP010000001.1"/>
</dbReference>